<feature type="domain" description="DUF4131" evidence="8">
    <location>
        <begin position="22"/>
        <end position="181"/>
    </location>
</feature>
<feature type="transmembrane region" description="Helical" evidence="6">
    <location>
        <begin position="444"/>
        <end position="460"/>
    </location>
</feature>
<feature type="transmembrane region" description="Helical" evidence="6">
    <location>
        <begin position="323"/>
        <end position="343"/>
    </location>
</feature>
<accession>A0ABY2WL74</accession>
<keyword evidence="3 6" id="KW-0812">Transmembrane</keyword>
<feature type="transmembrane region" description="Helical" evidence="6">
    <location>
        <begin position="349"/>
        <end position="369"/>
    </location>
</feature>
<feature type="transmembrane region" description="Helical" evidence="6">
    <location>
        <begin position="7"/>
        <end position="37"/>
    </location>
</feature>
<evidence type="ECO:0000256" key="5">
    <source>
        <dbReference type="ARBA" id="ARBA00023136"/>
    </source>
</evidence>
<dbReference type="InterPro" id="IPR052159">
    <property type="entry name" value="Competence_DNA_uptake"/>
</dbReference>
<dbReference type="InterPro" id="IPR004477">
    <property type="entry name" value="ComEC_N"/>
</dbReference>
<evidence type="ECO:0000313" key="10">
    <source>
        <dbReference type="Proteomes" id="UP000751614"/>
    </source>
</evidence>
<dbReference type="Pfam" id="PF13567">
    <property type="entry name" value="DUF4131"/>
    <property type="match status" value="1"/>
</dbReference>
<evidence type="ECO:0000256" key="2">
    <source>
        <dbReference type="ARBA" id="ARBA00022475"/>
    </source>
</evidence>
<sequence>MSIKLTLCLIIGIVLGLYWNFSSYWVLILLLSLLPFLYFSFKKQKRRTFPFFECLTVVTVIVLGIFTVTFSMSSTWEGRFENTKEDVIGLWELKIQEVLKPNSYSQRCITHLHSLDGSKSRGKLLLTLPLDSTSKLLSVDDELVLWGKAETIRPPLNPNSFDYKDYLAKQGIRYQIRAQPDQFKIQENPSSTLYGIASRFRNQILSNLKQEEFGKEELSVIQALVLGQRDDISEDTYKSYRDAGAVHILAVSGLHVGILLLLFQFFLSPLERLPKGKTLKLIMVVLFLWMYAFIAGLSPSIVRAVTMFSFVAYAMHLNRPTNAFNILALSMFFILLIKPLFLFQVGFQMSYAAVFAIVWLYPKLQRFWYPENIILQKSWQLMSVSIAAQLGVLPISLYYFHQFPALFFVSNLLVVPFLGLLLGMGIFVIVLSFIHALPHQVAEVYNFLIGTMNTIVAWVGKQEGFVIRDIPFDQIQMVLGYVLIIALVRTLSKPKVKNVWLLGISILMMQLWVIWNQQQSNTVQSLILANQTKQSLLLYQNGNNLNIHANDTLLNPSWIDNFKIAKRISSSKVHSLKNSYHLSQKRIFVMDSFGNYPLKSGVDYLVLTQSPKVHLGRLLDSVGPKLVLADGSNYKSYVRQWKTTCAQKEIPFQSTSEKGFYVFNLEED</sequence>
<feature type="transmembrane region" description="Helical" evidence="6">
    <location>
        <begin position="246"/>
        <end position="267"/>
    </location>
</feature>
<dbReference type="PANTHER" id="PTHR30619">
    <property type="entry name" value="DNA INTERNALIZATION/COMPETENCE PROTEIN COMEC/REC2"/>
    <property type="match status" value="1"/>
</dbReference>
<keyword evidence="4 6" id="KW-1133">Transmembrane helix</keyword>
<name>A0ABY2WL74_9FLAO</name>
<keyword evidence="5 6" id="KW-0472">Membrane</keyword>
<feature type="transmembrane region" description="Helical" evidence="6">
    <location>
        <begin position="381"/>
        <end position="400"/>
    </location>
</feature>
<feature type="transmembrane region" description="Helical" evidence="6">
    <location>
        <begin position="412"/>
        <end position="437"/>
    </location>
</feature>
<evidence type="ECO:0000259" key="8">
    <source>
        <dbReference type="Pfam" id="PF13567"/>
    </source>
</evidence>
<dbReference type="InterPro" id="IPR025405">
    <property type="entry name" value="DUF4131"/>
</dbReference>
<keyword evidence="10" id="KW-1185">Reference proteome</keyword>
<feature type="transmembrane region" description="Helical" evidence="6">
    <location>
        <begin position="279"/>
        <end position="302"/>
    </location>
</feature>
<organism evidence="9 10">
    <name type="scientific">Flagellimonas algicola</name>
    <dbReference type="NCBI Taxonomy" id="2583815"/>
    <lineage>
        <taxon>Bacteria</taxon>
        <taxon>Pseudomonadati</taxon>
        <taxon>Bacteroidota</taxon>
        <taxon>Flavobacteriia</taxon>
        <taxon>Flavobacteriales</taxon>
        <taxon>Flavobacteriaceae</taxon>
        <taxon>Flagellimonas</taxon>
    </lineage>
</organism>
<dbReference type="Pfam" id="PF03772">
    <property type="entry name" value="Competence"/>
    <property type="match status" value="1"/>
</dbReference>
<comment type="subcellular location">
    <subcellularLocation>
        <location evidence="1">Cell membrane</location>
        <topology evidence="1">Multi-pass membrane protein</topology>
    </subcellularLocation>
</comment>
<feature type="domain" description="ComEC/Rec2-related protein" evidence="7">
    <location>
        <begin position="224"/>
        <end position="490"/>
    </location>
</feature>
<protein>
    <submittedName>
        <fullName evidence="9">ComEC family competence protein</fullName>
    </submittedName>
</protein>
<gene>
    <name evidence="9" type="ORF">FGG15_15580</name>
</gene>
<dbReference type="NCBIfam" id="TIGR00360">
    <property type="entry name" value="ComEC_N-term"/>
    <property type="match status" value="1"/>
</dbReference>
<dbReference type="EMBL" id="VCNI01000002">
    <property type="protein sequence ID" value="TMU55586.1"/>
    <property type="molecule type" value="Genomic_DNA"/>
</dbReference>
<dbReference type="Proteomes" id="UP000751614">
    <property type="component" value="Unassembled WGS sequence"/>
</dbReference>
<feature type="transmembrane region" description="Helical" evidence="6">
    <location>
        <begin position="498"/>
        <end position="515"/>
    </location>
</feature>
<keyword evidence="2" id="KW-1003">Cell membrane</keyword>
<evidence type="ECO:0000259" key="7">
    <source>
        <dbReference type="Pfam" id="PF03772"/>
    </source>
</evidence>
<feature type="transmembrane region" description="Helical" evidence="6">
    <location>
        <begin position="472"/>
        <end position="491"/>
    </location>
</feature>
<reference evidence="9 10" key="1">
    <citation type="submission" date="2019-05" db="EMBL/GenBank/DDBJ databases">
        <title>Flagellimonas sp. AsT0115, sp. nov., isolated from a marine red algae, Asparagopsis taxiformis.</title>
        <authorList>
            <person name="Kim J."/>
            <person name="Jeong S.E."/>
            <person name="Jeon C.O."/>
        </authorList>
    </citation>
    <scope>NUCLEOTIDE SEQUENCE [LARGE SCALE GENOMIC DNA]</scope>
    <source>
        <strain evidence="9 10">AsT0115</strain>
    </source>
</reference>
<dbReference type="PANTHER" id="PTHR30619:SF1">
    <property type="entry name" value="RECOMBINATION PROTEIN 2"/>
    <property type="match status" value="1"/>
</dbReference>
<comment type="caution">
    <text evidence="9">The sequence shown here is derived from an EMBL/GenBank/DDBJ whole genome shotgun (WGS) entry which is preliminary data.</text>
</comment>
<evidence type="ECO:0000256" key="6">
    <source>
        <dbReference type="SAM" id="Phobius"/>
    </source>
</evidence>
<evidence type="ECO:0000256" key="4">
    <source>
        <dbReference type="ARBA" id="ARBA00022989"/>
    </source>
</evidence>
<evidence type="ECO:0000256" key="1">
    <source>
        <dbReference type="ARBA" id="ARBA00004651"/>
    </source>
</evidence>
<feature type="transmembrane region" description="Helical" evidence="6">
    <location>
        <begin position="49"/>
        <end position="70"/>
    </location>
</feature>
<evidence type="ECO:0000256" key="3">
    <source>
        <dbReference type="ARBA" id="ARBA00022692"/>
    </source>
</evidence>
<proteinExistence type="predicted"/>
<evidence type="ECO:0000313" key="9">
    <source>
        <dbReference type="EMBL" id="TMU55586.1"/>
    </source>
</evidence>